<reference evidence="1 2" key="1">
    <citation type="journal article" date="2019" name="Sci. Rep.">
        <title>Orb-weaving spider Araneus ventricosus genome elucidates the spidroin gene catalogue.</title>
        <authorList>
            <person name="Kono N."/>
            <person name="Nakamura H."/>
            <person name="Ohtoshi R."/>
            <person name="Moran D.A.P."/>
            <person name="Shinohara A."/>
            <person name="Yoshida Y."/>
            <person name="Fujiwara M."/>
            <person name="Mori M."/>
            <person name="Tomita M."/>
            <person name="Arakawa K."/>
        </authorList>
    </citation>
    <scope>NUCLEOTIDE SEQUENCE [LARGE SCALE GENOMIC DNA]</scope>
</reference>
<proteinExistence type="predicted"/>
<sequence length="98" mass="10963">MTIAHLPMEFQITLMMRELESCKIITNLIPILLINKHRESERVNCFETGLFGRLKTWTDSSLGGRYLTTLYPSLRLGNLGRAVVGGARTTGALTRLSP</sequence>
<dbReference type="Proteomes" id="UP000499080">
    <property type="component" value="Unassembled WGS sequence"/>
</dbReference>
<gene>
    <name evidence="1" type="ORF">AVEN_188617_1</name>
</gene>
<dbReference type="AlphaFoldDB" id="A0A4Y2JPC3"/>
<name>A0A4Y2JPC3_ARAVE</name>
<evidence type="ECO:0000313" key="2">
    <source>
        <dbReference type="Proteomes" id="UP000499080"/>
    </source>
</evidence>
<keyword evidence="2" id="KW-1185">Reference proteome</keyword>
<evidence type="ECO:0000313" key="1">
    <source>
        <dbReference type="EMBL" id="GBM91328.1"/>
    </source>
</evidence>
<accession>A0A4Y2JPC3</accession>
<comment type="caution">
    <text evidence="1">The sequence shown here is derived from an EMBL/GenBank/DDBJ whole genome shotgun (WGS) entry which is preliminary data.</text>
</comment>
<organism evidence="1 2">
    <name type="scientific">Araneus ventricosus</name>
    <name type="common">Orbweaver spider</name>
    <name type="synonym">Epeira ventricosa</name>
    <dbReference type="NCBI Taxonomy" id="182803"/>
    <lineage>
        <taxon>Eukaryota</taxon>
        <taxon>Metazoa</taxon>
        <taxon>Ecdysozoa</taxon>
        <taxon>Arthropoda</taxon>
        <taxon>Chelicerata</taxon>
        <taxon>Arachnida</taxon>
        <taxon>Araneae</taxon>
        <taxon>Araneomorphae</taxon>
        <taxon>Entelegynae</taxon>
        <taxon>Araneoidea</taxon>
        <taxon>Araneidae</taxon>
        <taxon>Araneus</taxon>
    </lineage>
</organism>
<protein>
    <submittedName>
        <fullName evidence="1">Uncharacterized protein</fullName>
    </submittedName>
</protein>
<dbReference type="EMBL" id="BGPR01003697">
    <property type="protein sequence ID" value="GBM91328.1"/>
    <property type="molecule type" value="Genomic_DNA"/>
</dbReference>